<proteinExistence type="predicted"/>
<feature type="compositionally biased region" description="Polar residues" evidence="1">
    <location>
        <begin position="157"/>
        <end position="167"/>
    </location>
</feature>
<accession>A0A3S9QJ00</accession>
<dbReference type="RefSeq" id="WP_039662490.1">
    <property type="nucleotide sequence ID" value="NZ_CP012649.1"/>
</dbReference>
<dbReference type="GeneID" id="97532187"/>
<sequence length="167" mass="18004">MKVDAQLWQLAAIVSALIAGFGTGLAGDKTNWHEYAQTMVDARNTALVSRDWQALAQLTAAGSPAREEDEKLKSWLQARDIRIQAMSTQVIATDVVDRHGPILAVISHQSGAHIRGSASANEGQRMCRLWRMKEGKIFDVTPCTETPAPPEDPVAGSHSSASLTSAK</sequence>
<dbReference type="Proteomes" id="UP000275951">
    <property type="component" value="Chromosome"/>
</dbReference>
<dbReference type="EMBL" id="CP033905">
    <property type="protein sequence ID" value="AZR05958.1"/>
    <property type="molecule type" value="Genomic_DNA"/>
</dbReference>
<feature type="region of interest" description="Disordered" evidence="1">
    <location>
        <begin position="142"/>
        <end position="167"/>
    </location>
</feature>
<dbReference type="AlphaFoldDB" id="A0A3S9QJ00"/>
<evidence type="ECO:0000256" key="1">
    <source>
        <dbReference type="SAM" id="MobiDB-lite"/>
    </source>
</evidence>
<dbReference type="OrthoDB" id="9961273at2"/>
<organism evidence="2 3">
    <name type="scientific">Trueperella pyogenes</name>
    <dbReference type="NCBI Taxonomy" id="1661"/>
    <lineage>
        <taxon>Bacteria</taxon>
        <taxon>Bacillati</taxon>
        <taxon>Actinomycetota</taxon>
        <taxon>Actinomycetes</taxon>
        <taxon>Actinomycetales</taxon>
        <taxon>Actinomycetaceae</taxon>
        <taxon>Trueperella</taxon>
    </lineage>
</organism>
<protein>
    <submittedName>
        <fullName evidence="2">Uncharacterized protein</fullName>
    </submittedName>
</protein>
<evidence type="ECO:0000313" key="3">
    <source>
        <dbReference type="Proteomes" id="UP000275951"/>
    </source>
</evidence>
<name>A0A3S9QJ00_9ACTO</name>
<reference evidence="2 3" key="1">
    <citation type="submission" date="2018-11" db="EMBL/GenBank/DDBJ databases">
        <title>Multidrug-resistant genes are associated with an 42-kb island TGI1 carrying a complex class 1 integron in a Trueperella pyogenes.</title>
        <authorList>
            <person name="Dong W."/>
        </authorList>
    </citation>
    <scope>NUCLEOTIDE SEQUENCE [LARGE SCALE GENOMIC DNA]</scope>
    <source>
        <strain evidence="2 3">TP4</strain>
    </source>
</reference>
<gene>
    <name evidence="2" type="ORF">EBQ10_00695</name>
</gene>
<evidence type="ECO:0000313" key="2">
    <source>
        <dbReference type="EMBL" id="AZR05958.1"/>
    </source>
</evidence>